<dbReference type="InParanoid" id="A0A0H2S2M4"/>
<name>A0A0H2S2M4_9AGAM</name>
<feature type="compositionally biased region" description="Basic and acidic residues" evidence="1">
    <location>
        <begin position="7"/>
        <end position="16"/>
    </location>
</feature>
<evidence type="ECO:0000256" key="1">
    <source>
        <dbReference type="SAM" id="MobiDB-lite"/>
    </source>
</evidence>
<dbReference type="EMBL" id="KQ085898">
    <property type="protein sequence ID" value="KLO18107.1"/>
    <property type="molecule type" value="Genomic_DNA"/>
</dbReference>
<reference evidence="2 3" key="1">
    <citation type="submission" date="2015-04" db="EMBL/GenBank/DDBJ databases">
        <title>Complete genome sequence of Schizopora paradoxa KUC8140, a cosmopolitan wood degrader in East Asia.</title>
        <authorList>
            <consortium name="DOE Joint Genome Institute"/>
            <person name="Min B."/>
            <person name="Park H."/>
            <person name="Jang Y."/>
            <person name="Kim J.-J."/>
            <person name="Kim K.H."/>
            <person name="Pangilinan J."/>
            <person name="Lipzen A."/>
            <person name="Riley R."/>
            <person name="Grigoriev I.V."/>
            <person name="Spatafora J.W."/>
            <person name="Choi I.-G."/>
        </authorList>
    </citation>
    <scope>NUCLEOTIDE SEQUENCE [LARGE SCALE GENOMIC DNA]</scope>
    <source>
        <strain evidence="2 3">KUC8140</strain>
    </source>
</reference>
<protein>
    <submittedName>
        <fullName evidence="2">Uncharacterized protein</fullName>
    </submittedName>
</protein>
<sequence>MPVIFSRRKDRDEEPYMRPSLLQPNDSEESIASNATAPNIPGPGRNMGRLFDTIGGKIERVINETAGRYKIGPKASEGEHCKELDTLSNFSAELTETDSIASDATAPNIPGPGRIIGLLYDAAGSKMERFVNRTAGLYRLGPQAIVEDIQGSLSSVEKRGRDLGPSGFRVHLSPTDEEHAFLAKKCRKLLKYCRSHILTTQLEALEAVTMLAVNNPPIRQIFAGILQRSYLIPQYKERELHVGYCKALISVKETDVYDFIGRLEHSSNRIDRNEISEDDPGFRFLLHQFNKLLQDPDISFLVARLLKSGMPPSIYRSYTSFASTRPNSVEWDQFNRVFVVNSNSQYPDRCFDDVHVLFNIAPHFPVMQQYEEFGAFSTDSEFEDYPIDVVRFLNYLCGSSDLATQLSYLRTADEQTQSLLQGTACANEILVAYAHIQQHCWTAIQGMRAFKKTMKTGVRLLLNRLRSGNSAQRSLAWEAICRSQNSSRYFICALARHGESFNMNPFILADNLSMHSRRVFWANVECALPSENTMHVDDVLCAAWDSESDVVISGYNYLEVDGDDDPFSAGGHFPVLAGYDVCGKELYVAEVVHGDGHIFSYVPDGARSLSIADRNGEVRVCNRFRVLVLQYDPCVIGECSIPEGAKLQTGYVYWIRGEESMHKECFDFGDGPLEFSWAGYEVRYGVRVGVVKKADEEQGQDCLHEGVDLSLEDRAKSKAGGRSKMEMNSGLLQQGTSSVGEAHLLGWYGREANCCPNCGKPLDT</sequence>
<accession>A0A0H2S2M4</accession>
<feature type="region of interest" description="Disordered" evidence="1">
    <location>
        <begin position="1"/>
        <end position="46"/>
    </location>
</feature>
<evidence type="ECO:0000313" key="2">
    <source>
        <dbReference type="EMBL" id="KLO18107.1"/>
    </source>
</evidence>
<feature type="compositionally biased region" description="Polar residues" evidence="1">
    <location>
        <begin position="22"/>
        <end position="37"/>
    </location>
</feature>
<keyword evidence="3" id="KW-1185">Reference proteome</keyword>
<evidence type="ECO:0000313" key="3">
    <source>
        <dbReference type="Proteomes" id="UP000053477"/>
    </source>
</evidence>
<organism evidence="2 3">
    <name type="scientific">Schizopora paradoxa</name>
    <dbReference type="NCBI Taxonomy" id="27342"/>
    <lineage>
        <taxon>Eukaryota</taxon>
        <taxon>Fungi</taxon>
        <taxon>Dikarya</taxon>
        <taxon>Basidiomycota</taxon>
        <taxon>Agaricomycotina</taxon>
        <taxon>Agaricomycetes</taxon>
        <taxon>Hymenochaetales</taxon>
        <taxon>Schizoporaceae</taxon>
        <taxon>Schizopora</taxon>
    </lineage>
</organism>
<proteinExistence type="predicted"/>
<dbReference type="Proteomes" id="UP000053477">
    <property type="component" value="Unassembled WGS sequence"/>
</dbReference>
<dbReference type="AlphaFoldDB" id="A0A0H2S2M4"/>
<dbReference type="OrthoDB" id="3066495at2759"/>
<gene>
    <name evidence="2" type="ORF">SCHPADRAFT_936566</name>
</gene>